<keyword evidence="1" id="KW-0812">Transmembrane</keyword>
<organism evidence="2 3">
    <name type="scientific">Stenotrophomonas maltophilia</name>
    <name type="common">Pseudomonas maltophilia</name>
    <name type="synonym">Xanthomonas maltophilia</name>
    <dbReference type="NCBI Taxonomy" id="40324"/>
    <lineage>
        <taxon>Bacteria</taxon>
        <taxon>Pseudomonadati</taxon>
        <taxon>Pseudomonadota</taxon>
        <taxon>Gammaproteobacteria</taxon>
        <taxon>Lysobacterales</taxon>
        <taxon>Lysobacteraceae</taxon>
        <taxon>Stenotrophomonas</taxon>
        <taxon>Stenotrophomonas maltophilia group</taxon>
    </lineage>
</organism>
<evidence type="ECO:0008006" key="4">
    <source>
        <dbReference type="Google" id="ProtNLM"/>
    </source>
</evidence>
<protein>
    <recommendedName>
        <fullName evidence="4">Transmembrane protein</fullName>
    </recommendedName>
</protein>
<evidence type="ECO:0000313" key="3">
    <source>
        <dbReference type="Proteomes" id="UP000198157"/>
    </source>
</evidence>
<keyword evidence="1" id="KW-0472">Membrane</keyword>
<dbReference type="AlphaFoldDB" id="A0A246HMS1"/>
<accession>A0A246HMS1</accession>
<evidence type="ECO:0000256" key="1">
    <source>
        <dbReference type="SAM" id="Phobius"/>
    </source>
</evidence>
<reference evidence="2 3" key="1">
    <citation type="submission" date="2017-06" db="EMBL/GenBank/DDBJ databases">
        <authorList>
            <person name="Kim H.J."/>
            <person name="Triplett B.A."/>
        </authorList>
    </citation>
    <scope>NUCLEOTIDE SEQUENCE [LARGE SCALE GENOMIC DNA]</scope>
    <source>
        <strain evidence="2 3">13146</strain>
    </source>
</reference>
<name>A0A246HMS1_STEMA</name>
<keyword evidence="1" id="KW-1133">Transmembrane helix</keyword>
<feature type="transmembrane region" description="Helical" evidence="1">
    <location>
        <begin position="34"/>
        <end position="54"/>
    </location>
</feature>
<gene>
    <name evidence="2" type="ORF">CEE60_09935</name>
</gene>
<proteinExistence type="predicted"/>
<dbReference type="EMBL" id="NIVS01000020">
    <property type="protein sequence ID" value="OWQ53972.1"/>
    <property type="molecule type" value="Genomic_DNA"/>
</dbReference>
<evidence type="ECO:0000313" key="2">
    <source>
        <dbReference type="EMBL" id="OWQ53972.1"/>
    </source>
</evidence>
<sequence>MFADLHGTIFFNTEGGMAIVICPLEAAWGNWADWAGVIAGLAAAGGTIWVALLARRTSEKSVEIAGQAKEIAQQQHQEAVDLRDAQARILSRRLRHEVVELLSRIAGLLSELDEAVSFEGLPRVENGGRLMRMLDAASMPLLPGARAVEDRIHNLPDELGSDLAVLIGGDQTLEERIKSIRGRFSRPNPQGSWTYAGSSMDFLTLKHHLEWMLRLGASFAPKFITFDVGNDS</sequence>
<dbReference type="Proteomes" id="UP000198157">
    <property type="component" value="Unassembled WGS sequence"/>
</dbReference>
<comment type="caution">
    <text evidence="2">The sequence shown here is derived from an EMBL/GenBank/DDBJ whole genome shotgun (WGS) entry which is preliminary data.</text>
</comment>